<evidence type="ECO:0000313" key="2">
    <source>
        <dbReference type="Proteomes" id="UP000886998"/>
    </source>
</evidence>
<keyword evidence="1" id="KW-0808">Transferase</keyword>
<comment type="caution">
    <text evidence="1">The sequence shown here is derived from an EMBL/GenBank/DDBJ whole genome shotgun (WGS) entry which is preliminary data.</text>
</comment>
<keyword evidence="2" id="KW-1185">Reference proteome</keyword>
<keyword evidence="1" id="KW-0675">Receptor</keyword>
<sequence>MVNAIQRRRVTTVRTRDDEGDPIEYGIEPAVFLDGSSYFSIDKKTGKVMVERPLTGLVSIAVASVGSQCYRSNFIEWL</sequence>
<protein>
    <submittedName>
        <fullName evidence="1">Tyrosine kinase receptor Cad96Ca</fullName>
    </submittedName>
</protein>
<dbReference type="OrthoDB" id="3256376at2759"/>
<dbReference type="Proteomes" id="UP000886998">
    <property type="component" value="Unassembled WGS sequence"/>
</dbReference>
<organism evidence="1 2">
    <name type="scientific">Trichonephila inaurata madagascariensis</name>
    <dbReference type="NCBI Taxonomy" id="2747483"/>
    <lineage>
        <taxon>Eukaryota</taxon>
        <taxon>Metazoa</taxon>
        <taxon>Ecdysozoa</taxon>
        <taxon>Arthropoda</taxon>
        <taxon>Chelicerata</taxon>
        <taxon>Arachnida</taxon>
        <taxon>Araneae</taxon>
        <taxon>Araneomorphae</taxon>
        <taxon>Entelegynae</taxon>
        <taxon>Araneoidea</taxon>
        <taxon>Nephilidae</taxon>
        <taxon>Trichonephila</taxon>
        <taxon>Trichonephila inaurata</taxon>
    </lineage>
</organism>
<dbReference type="GO" id="GO:0016301">
    <property type="term" value="F:kinase activity"/>
    <property type="evidence" value="ECO:0007669"/>
    <property type="project" value="UniProtKB-KW"/>
</dbReference>
<keyword evidence="1" id="KW-0418">Kinase</keyword>
<dbReference type="EMBL" id="BMAV01014962">
    <property type="protein sequence ID" value="GFY63864.1"/>
    <property type="molecule type" value="Genomic_DNA"/>
</dbReference>
<proteinExistence type="predicted"/>
<dbReference type="Gene3D" id="2.60.40.60">
    <property type="entry name" value="Cadherins"/>
    <property type="match status" value="1"/>
</dbReference>
<name>A0A8X6Y2S1_9ARAC</name>
<evidence type="ECO:0000313" key="1">
    <source>
        <dbReference type="EMBL" id="GFY63864.1"/>
    </source>
</evidence>
<accession>A0A8X6Y2S1</accession>
<dbReference type="AlphaFoldDB" id="A0A8X6Y2S1"/>
<gene>
    <name evidence="1" type="primary">Cad96Ca_9</name>
    <name evidence="1" type="ORF">TNIN_458231</name>
</gene>
<reference evidence="1" key="1">
    <citation type="submission" date="2020-08" db="EMBL/GenBank/DDBJ databases">
        <title>Multicomponent nature underlies the extraordinary mechanical properties of spider dragline silk.</title>
        <authorList>
            <person name="Kono N."/>
            <person name="Nakamura H."/>
            <person name="Mori M."/>
            <person name="Yoshida Y."/>
            <person name="Ohtoshi R."/>
            <person name="Malay A.D."/>
            <person name="Moran D.A.P."/>
            <person name="Tomita M."/>
            <person name="Numata K."/>
            <person name="Arakawa K."/>
        </authorList>
    </citation>
    <scope>NUCLEOTIDE SEQUENCE</scope>
</reference>